<keyword evidence="1" id="KW-0175">Coiled coil</keyword>
<dbReference type="Pfam" id="PF07728">
    <property type="entry name" value="AAA_5"/>
    <property type="match status" value="1"/>
</dbReference>
<feature type="domain" description="ATPase dynein-related AAA" evidence="2">
    <location>
        <begin position="340"/>
        <end position="439"/>
    </location>
</feature>
<proteinExistence type="predicted"/>
<dbReference type="Gene3D" id="3.40.50.300">
    <property type="entry name" value="P-loop containing nucleotide triphosphate hydrolases"/>
    <property type="match status" value="1"/>
</dbReference>
<evidence type="ECO:0000313" key="3">
    <source>
        <dbReference type="EMBL" id="SPY08609.1"/>
    </source>
</evidence>
<dbReference type="AlphaFoldDB" id="A0A2X1UNE2"/>
<reference evidence="3 4" key="1">
    <citation type="submission" date="2018-06" db="EMBL/GenBank/DDBJ databases">
        <authorList>
            <consortium name="Pathogen Informatics"/>
            <person name="Doyle S."/>
        </authorList>
    </citation>
    <scope>NUCLEOTIDE SEQUENCE [LARGE SCALE GENOMIC DNA]</scope>
    <source>
        <strain evidence="3 4">NCTC11009</strain>
    </source>
</reference>
<name>A0A2X1UNE2_9BURK</name>
<dbReference type="GO" id="GO:0005524">
    <property type="term" value="F:ATP binding"/>
    <property type="evidence" value="ECO:0007669"/>
    <property type="project" value="InterPro"/>
</dbReference>
<dbReference type="InterPro" id="IPR011704">
    <property type="entry name" value="ATPase_dyneun-rel_AAA"/>
</dbReference>
<gene>
    <name evidence="3" type="ORF">NCTC11009_01838</name>
</gene>
<feature type="coiled-coil region" evidence="1">
    <location>
        <begin position="179"/>
        <end position="224"/>
    </location>
</feature>
<dbReference type="SUPFAM" id="SSF52540">
    <property type="entry name" value="P-loop containing nucleoside triphosphate hydrolases"/>
    <property type="match status" value="1"/>
</dbReference>
<dbReference type="GO" id="GO:0016887">
    <property type="term" value="F:ATP hydrolysis activity"/>
    <property type="evidence" value="ECO:0007669"/>
    <property type="project" value="InterPro"/>
</dbReference>
<dbReference type="InterPro" id="IPR027417">
    <property type="entry name" value="P-loop_NTPase"/>
</dbReference>
<evidence type="ECO:0000259" key="2">
    <source>
        <dbReference type="Pfam" id="PF07728"/>
    </source>
</evidence>
<sequence length="730" mass="85038">MIEPTKFYQEQAIQKANYKNSDLKGLDDAELLKIIKTCWGYVESEPFEVIGKIVKINSQYRSFYILENLINIDFEKLEYPLDVVKNPGLHIGFELGVDFSVGDWVKAEVRLAPILERVKHDNYLELNVNPKSMTKLVKIPKDLWEQRLSRNSQYIEQWLIDFLADNKADEIRIRTNQLIDDIKVEKEEVVSTLNNLKQEYYKSKSNLESNIEIIQRQNVLIKNNDEELILKQNLIVEAELELSKIFENKENIVNRLNEFIKNKAKLLHDLDIVDEKLLNQITGSWQPVEDVREGHSLSENFSNIEEAIAYVQAYLHNKGIMYRREVLENFYTLLRTRDLIILAGDSGAGKTNLVKSFAEAIGGKSFIIPVKPNWTGAEDLLGYYNPIEQSYLSTQFLDALIEAEKNPQVPHFICLDEMNLARVEYYFADFLSLLEDRGHAPVVHLYSQSESSHLLSEMKNFLALIHEARDILDKNNIETFVDILKDEELNKKLHELCGFKDGDSLLKYHARLRKSFASYIDNPSSLVIPENVFFIGAINIDETTHYLSPKILDRAHIMRFVNPLLQDWGEIEEQIENFLNLDITKPVLFDIADFGFKKEYPVFELDGELEQNLIHITKNYLIPLGVEFGLRSIRQAKNYLLNYQTYFDISEKKVLNNVVRQKIMPKLMFDGTKKITETKDRKDILIDLRVYLEDVLSEEVFHPLDDCVQEINTTLTNAEINDWVVNYWFK</sequence>
<evidence type="ECO:0000313" key="4">
    <source>
        <dbReference type="Proteomes" id="UP000250242"/>
    </source>
</evidence>
<accession>A0A2X1UNE2</accession>
<dbReference type="Proteomes" id="UP000250242">
    <property type="component" value="Unassembled WGS sequence"/>
</dbReference>
<dbReference type="EMBL" id="UATH01000001">
    <property type="protein sequence ID" value="SPY08609.1"/>
    <property type="molecule type" value="Genomic_DNA"/>
</dbReference>
<dbReference type="RefSeq" id="WP_113062743.1">
    <property type="nucleotide sequence ID" value="NZ_UATH01000001.1"/>
</dbReference>
<organism evidence="3 4">
    <name type="scientific">Oligella urethralis</name>
    <dbReference type="NCBI Taxonomy" id="90245"/>
    <lineage>
        <taxon>Bacteria</taxon>
        <taxon>Pseudomonadati</taxon>
        <taxon>Pseudomonadota</taxon>
        <taxon>Betaproteobacteria</taxon>
        <taxon>Burkholderiales</taxon>
        <taxon>Alcaligenaceae</taxon>
        <taxon>Oligella</taxon>
    </lineage>
</organism>
<evidence type="ECO:0000256" key="1">
    <source>
        <dbReference type="SAM" id="Coils"/>
    </source>
</evidence>
<protein>
    <submittedName>
        <fullName evidence="3">AAA domain (Dynein-related subfamily)</fullName>
    </submittedName>
</protein>